<sequence>MESPARESVLSSEAYYYRQAAGGDLKPVDHRLAVILPCYNEEAAIARVVSDFRLALPTASVYVFDNNSTDRTAEVAEKAGAVVLRVNLPGKGNVVRRMFADVDADIYVMADGDATYHAPSAPMMIRKLLRDNLDMVVGIRSHHRSEAYRRGHRFGNRMLTRTMTAIFGSGFTDMLSGYRVFSRRFVKSFPAMSKGFEIETELTIHALELRMPSGEMRTPYGTRPNESESKLRTYADGLRILKTIVKLFAVERPFRFYSLAALMFVLAALILAVPLLLTYADTGFVPRFPTAILSTGLSITGVICFITGVILETVTIGRREIKQLHYLSMPCVSKPKGDETRP</sequence>
<dbReference type="PANTHER" id="PTHR48090">
    <property type="entry name" value="UNDECAPRENYL-PHOSPHATE 4-DEOXY-4-FORMAMIDO-L-ARABINOSE TRANSFERASE-RELATED"/>
    <property type="match status" value="1"/>
</dbReference>
<dbReference type="Proteomes" id="UP000770889">
    <property type="component" value="Unassembled WGS sequence"/>
</dbReference>
<evidence type="ECO:0000256" key="1">
    <source>
        <dbReference type="SAM" id="Phobius"/>
    </source>
</evidence>
<dbReference type="Gene3D" id="3.90.550.10">
    <property type="entry name" value="Spore Coat Polysaccharide Biosynthesis Protein SpsA, Chain A"/>
    <property type="match status" value="1"/>
</dbReference>
<dbReference type="GO" id="GO:0016757">
    <property type="term" value="F:glycosyltransferase activity"/>
    <property type="evidence" value="ECO:0007669"/>
    <property type="project" value="UniProtKB-KW"/>
</dbReference>
<proteinExistence type="predicted"/>
<dbReference type="CDD" id="cd04179">
    <property type="entry name" value="DPM_DPG-synthase_like"/>
    <property type="match status" value="1"/>
</dbReference>
<reference evidence="3 4" key="1">
    <citation type="submission" date="2021-05" db="EMBL/GenBank/DDBJ databases">
        <title>Genetic and Functional Diversity in Clade A Lucinid endosymbionts from the Bahamas.</title>
        <authorList>
            <person name="Giani N.M."/>
            <person name="Engel A.S."/>
            <person name="Campbell B.J."/>
        </authorList>
    </citation>
    <scope>NUCLEOTIDE SEQUENCE [LARGE SCALE GENOMIC DNA]</scope>
    <source>
        <strain evidence="3">LUC16012Gg_MoonRockCtena</strain>
    </source>
</reference>
<keyword evidence="1" id="KW-0812">Transmembrane</keyword>
<feature type="transmembrane region" description="Helical" evidence="1">
    <location>
        <begin position="256"/>
        <end position="279"/>
    </location>
</feature>
<dbReference type="InterPro" id="IPR050256">
    <property type="entry name" value="Glycosyltransferase_2"/>
</dbReference>
<dbReference type="InterPro" id="IPR001173">
    <property type="entry name" value="Glyco_trans_2-like"/>
</dbReference>
<keyword evidence="1" id="KW-0472">Membrane</keyword>
<dbReference type="EC" id="2.4.-.-" evidence="3"/>
<organism evidence="3 4">
    <name type="scientific">Candidatus Thiodiazotropha taylori</name>
    <dbReference type="NCBI Taxonomy" id="2792791"/>
    <lineage>
        <taxon>Bacteria</taxon>
        <taxon>Pseudomonadati</taxon>
        <taxon>Pseudomonadota</taxon>
        <taxon>Gammaproteobacteria</taxon>
        <taxon>Chromatiales</taxon>
        <taxon>Sedimenticolaceae</taxon>
        <taxon>Candidatus Thiodiazotropha</taxon>
    </lineage>
</organism>
<feature type="transmembrane region" description="Helical" evidence="1">
    <location>
        <begin position="291"/>
        <end position="311"/>
    </location>
</feature>
<dbReference type="EMBL" id="JAHHGM010000001">
    <property type="protein sequence ID" value="MBT2987341.1"/>
    <property type="molecule type" value="Genomic_DNA"/>
</dbReference>
<name>A0A944M3H6_9GAMM</name>
<keyword evidence="3" id="KW-0808">Transferase</keyword>
<dbReference type="SUPFAM" id="SSF53448">
    <property type="entry name" value="Nucleotide-diphospho-sugar transferases"/>
    <property type="match status" value="1"/>
</dbReference>
<keyword evidence="1" id="KW-1133">Transmembrane helix</keyword>
<dbReference type="AlphaFoldDB" id="A0A944M3H6"/>
<feature type="domain" description="Glycosyltransferase 2-like" evidence="2">
    <location>
        <begin position="34"/>
        <end position="186"/>
    </location>
</feature>
<keyword evidence="3" id="KW-0328">Glycosyltransferase</keyword>
<comment type="caution">
    <text evidence="3">The sequence shown here is derived from an EMBL/GenBank/DDBJ whole genome shotgun (WGS) entry which is preliminary data.</text>
</comment>
<dbReference type="InterPro" id="IPR029044">
    <property type="entry name" value="Nucleotide-diphossugar_trans"/>
</dbReference>
<accession>A0A944M3H6</accession>
<dbReference type="Pfam" id="PF00535">
    <property type="entry name" value="Glycos_transf_2"/>
    <property type="match status" value="1"/>
</dbReference>
<gene>
    <name evidence="3" type="ORF">KME65_00110</name>
</gene>
<protein>
    <submittedName>
        <fullName evidence="3">Glycosyltransferase</fullName>
        <ecNumber evidence="3">2.4.-.-</ecNumber>
    </submittedName>
</protein>
<dbReference type="PANTHER" id="PTHR48090:SF7">
    <property type="entry name" value="RFBJ PROTEIN"/>
    <property type="match status" value="1"/>
</dbReference>
<evidence type="ECO:0000313" key="4">
    <source>
        <dbReference type="Proteomes" id="UP000770889"/>
    </source>
</evidence>
<evidence type="ECO:0000313" key="3">
    <source>
        <dbReference type="EMBL" id="MBT2987341.1"/>
    </source>
</evidence>
<evidence type="ECO:0000259" key="2">
    <source>
        <dbReference type="Pfam" id="PF00535"/>
    </source>
</evidence>